<comment type="caution">
    <text evidence="8">The sequence shown here is derived from an EMBL/GenBank/DDBJ whole genome shotgun (WGS) entry which is preliminary data.</text>
</comment>
<evidence type="ECO:0000256" key="6">
    <source>
        <dbReference type="SAM" id="SignalP"/>
    </source>
</evidence>
<dbReference type="SUPFAM" id="SSF75005">
    <property type="entry name" value="Arabinanase/levansucrase/invertase"/>
    <property type="match status" value="1"/>
</dbReference>
<name>A0ABP6UIP4_9ACTN</name>
<protein>
    <recommendedName>
        <fullName evidence="7">Alpha-L-arabinofuranosidase B arabinose-binding domain-containing protein</fullName>
    </recommendedName>
</protein>
<reference evidence="9" key="1">
    <citation type="journal article" date="2019" name="Int. J. Syst. Evol. Microbiol.">
        <title>The Global Catalogue of Microorganisms (GCM) 10K type strain sequencing project: providing services to taxonomists for standard genome sequencing and annotation.</title>
        <authorList>
            <consortium name="The Broad Institute Genomics Platform"/>
            <consortium name="The Broad Institute Genome Sequencing Center for Infectious Disease"/>
            <person name="Wu L."/>
            <person name="Ma J."/>
        </authorList>
    </citation>
    <scope>NUCLEOTIDE SEQUENCE [LARGE SCALE GENOMIC DNA]</scope>
    <source>
        <strain evidence="9">JCM 17316</strain>
    </source>
</reference>
<feature type="signal peptide" evidence="6">
    <location>
        <begin position="1"/>
        <end position="30"/>
    </location>
</feature>
<keyword evidence="9" id="KW-1185">Reference proteome</keyword>
<dbReference type="CDD" id="cd18817">
    <property type="entry name" value="GH43f_LbAraf43-like"/>
    <property type="match status" value="1"/>
</dbReference>
<dbReference type="Gene3D" id="2.80.10.50">
    <property type="match status" value="1"/>
</dbReference>
<dbReference type="InterPro" id="IPR007934">
    <property type="entry name" value="AbfB_ABD"/>
</dbReference>
<sequence length="487" mass="53755">MPEFFSVRRIVPLVLCALFASALGAVPATAAPKTAAAAAPGVRYTNPLVEQRADPHIFKHTDGHYYYTATVPEYDRIILRRSTTIQGLATAPEKVIWTKHPTGEMGAHIWAPEIHFIDGRWYVYFAAGNAEDVWRIRMYVLENAASDPFTGTWQEKGRIATPWDTFSLDATTFTHRGTRYLVWAQNPPGTDINSGIYIAKMADPWTISGQPALLSTPTYDWETRGFKVNEGPAVIERNGRVWMTFSASATDSNYCMGLLSAPSSADLLDPASWTKNPQPVFTGNDATGQYGPGHNSFTTSEDGLSDILVYHDRDYRDIVGDPLDDPNRRTRVQKLYWNADGSPNFGIPVSDGATPYRLAAHNYPEHHIRHRGSQVVLESGTDDLPASQFRIVPGLTGSGTVALESADDPGHFLRRQGAEVRLERNDGSAAFAADASFRQRAGLADAQAVSFESVSRPGEYLRHQYFQLRITAAADDLGRADATFRLE</sequence>
<dbReference type="Gene3D" id="2.115.10.20">
    <property type="entry name" value="Glycosyl hydrolase domain, family 43"/>
    <property type="match status" value="1"/>
</dbReference>
<organism evidence="8 9">
    <name type="scientific">Actinomadura keratinilytica</name>
    <dbReference type="NCBI Taxonomy" id="547461"/>
    <lineage>
        <taxon>Bacteria</taxon>
        <taxon>Bacillati</taxon>
        <taxon>Actinomycetota</taxon>
        <taxon>Actinomycetes</taxon>
        <taxon>Streptosporangiales</taxon>
        <taxon>Thermomonosporaceae</taxon>
        <taxon>Actinomadura</taxon>
    </lineage>
</organism>
<evidence type="ECO:0000256" key="5">
    <source>
        <dbReference type="RuleBase" id="RU361187"/>
    </source>
</evidence>
<evidence type="ECO:0000256" key="3">
    <source>
        <dbReference type="ARBA" id="ARBA00022801"/>
    </source>
</evidence>
<evidence type="ECO:0000256" key="2">
    <source>
        <dbReference type="ARBA" id="ARBA00022729"/>
    </source>
</evidence>
<dbReference type="InterPro" id="IPR036195">
    <property type="entry name" value="AbfB_ABD_sf"/>
</dbReference>
<dbReference type="CDD" id="cd23265">
    <property type="entry name" value="beta-trefoil_ABD_ABFB-like"/>
    <property type="match status" value="1"/>
</dbReference>
<dbReference type="PANTHER" id="PTHR43817:SF1">
    <property type="entry name" value="HYDROLASE, FAMILY 43, PUTATIVE (AFU_ORTHOLOGUE AFUA_3G01660)-RELATED"/>
    <property type="match status" value="1"/>
</dbReference>
<dbReference type="InterPro" id="IPR023296">
    <property type="entry name" value="Glyco_hydro_beta-prop_sf"/>
</dbReference>
<keyword evidence="4 5" id="KW-0326">Glycosidase</keyword>
<keyword evidence="3 5" id="KW-0378">Hydrolase</keyword>
<evidence type="ECO:0000313" key="9">
    <source>
        <dbReference type="Proteomes" id="UP001500266"/>
    </source>
</evidence>
<evidence type="ECO:0000259" key="7">
    <source>
        <dbReference type="Pfam" id="PF05270"/>
    </source>
</evidence>
<feature type="domain" description="Alpha-L-arabinofuranosidase B arabinose-binding" evidence="7">
    <location>
        <begin position="357"/>
        <end position="485"/>
    </location>
</feature>
<dbReference type="Pfam" id="PF05270">
    <property type="entry name" value="AbfB"/>
    <property type="match status" value="1"/>
</dbReference>
<dbReference type="PANTHER" id="PTHR43817">
    <property type="entry name" value="GLYCOSYL HYDROLASE"/>
    <property type="match status" value="1"/>
</dbReference>
<keyword evidence="2 6" id="KW-0732">Signal</keyword>
<dbReference type="InterPro" id="IPR006710">
    <property type="entry name" value="Glyco_hydro_43"/>
</dbReference>
<gene>
    <name evidence="8" type="ORF">GCM10022416_62780</name>
</gene>
<proteinExistence type="inferred from homology"/>
<evidence type="ECO:0000256" key="1">
    <source>
        <dbReference type="ARBA" id="ARBA00009865"/>
    </source>
</evidence>
<evidence type="ECO:0000256" key="4">
    <source>
        <dbReference type="ARBA" id="ARBA00023295"/>
    </source>
</evidence>
<comment type="similarity">
    <text evidence="1 5">Belongs to the glycosyl hydrolase 43 family.</text>
</comment>
<accession>A0ABP6UIP4</accession>
<dbReference type="SUPFAM" id="SSF110221">
    <property type="entry name" value="AbfB domain"/>
    <property type="match status" value="1"/>
</dbReference>
<dbReference type="Pfam" id="PF04616">
    <property type="entry name" value="Glyco_hydro_43"/>
    <property type="match status" value="1"/>
</dbReference>
<feature type="chain" id="PRO_5046573955" description="Alpha-L-arabinofuranosidase B arabinose-binding domain-containing protein" evidence="6">
    <location>
        <begin position="31"/>
        <end position="487"/>
    </location>
</feature>
<evidence type="ECO:0000313" key="8">
    <source>
        <dbReference type="EMBL" id="GAA3508594.1"/>
    </source>
</evidence>
<dbReference type="EMBL" id="BAABDO010000205">
    <property type="protein sequence ID" value="GAA3508594.1"/>
    <property type="molecule type" value="Genomic_DNA"/>
</dbReference>
<dbReference type="Proteomes" id="UP001500266">
    <property type="component" value="Unassembled WGS sequence"/>
</dbReference>